<sequence>MSLTPGLSRLIRGAFGKPSRGISMSEEFTAMDKEVLGLEGLERLVAETGSEEAQSGKTDMEVPSASENESEVWLQGVTDDGQTYYYNALTGEAQWEKPEGFQEERKTSGQTQSKNEKPSSSPWMEMLSPDGHTYYYNTETGESSWEKPAEFSPLEETSSTEEGEGQDPSSPKPEPLSDEEDSLTEVVSVAKEPVDSRVLQRRKNEEDKDNDEDEEEGDDDYDDKTTPPEDKEQEEIPAKKARKTSPCATGQQAEEDQDPNERGDVEEREVETKERSISPTVERGATWEVSRKRKLENGKSRSVQQRGKDDNVETLIQTEDL</sequence>
<dbReference type="PANTHER" id="PTHR15377">
    <property type="entry name" value="TRANSCRIPTION ELONGATION REGULATOR 1"/>
    <property type="match status" value="1"/>
</dbReference>
<proteinExistence type="predicted"/>
<organism evidence="4 5">
    <name type="scientific">Anguilla anguilla</name>
    <name type="common">European freshwater eel</name>
    <name type="synonym">Muraena anguilla</name>
    <dbReference type="NCBI Taxonomy" id="7936"/>
    <lineage>
        <taxon>Eukaryota</taxon>
        <taxon>Metazoa</taxon>
        <taxon>Chordata</taxon>
        <taxon>Craniata</taxon>
        <taxon>Vertebrata</taxon>
        <taxon>Euteleostomi</taxon>
        <taxon>Actinopterygii</taxon>
        <taxon>Neopterygii</taxon>
        <taxon>Teleostei</taxon>
        <taxon>Anguilliformes</taxon>
        <taxon>Anguillidae</taxon>
        <taxon>Anguilla</taxon>
    </lineage>
</organism>
<keyword evidence="1" id="KW-0677">Repeat</keyword>
<evidence type="ECO:0000256" key="2">
    <source>
        <dbReference type="SAM" id="MobiDB-lite"/>
    </source>
</evidence>
<dbReference type="GO" id="GO:0005634">
    <property type="term" value="C:nucleus"/>
    <property type="evidence" value="ECO:0007669"/>
    <property type="project" value="TreeGrafter"/>
</dbReference>
<dbReference type="Gene3D" id="2.20.70.10">
    <property type="match status" value="2"/>
</dbReference>
<reference evidence="4" key="1">
    <citation type="submission" date="2021-01" db="EMBL/GenBank/DDBJ databases">
        <title>A chromosome-scale assembly of European eel, Anguilla anguilla.</title>
        <authorList>
            <person name="Henkel C."/>
            <person name="Jong-Raadsen S.A."/>
            <person name="Dufour S."/>
            <person name="Weltzien F.-A."/>
            <person name="Palstra A.P."/>
            <person name="Pelster B."/>
            <person name="Spaink H.P."/>
            <person name="Van Den Thillart G.E."/>
            <person name="Jansen H."/>
            <person name="Zahm M."/>
            <person name="Klopp C."/>
            <person name="Cedric C."/>
            <person name="Louis A."/>
            <person name="Berthelot C."/>
            <person name="Parey E."/>
            <person name="Roest Crollius H."/>
            <person name="Montfort J."/>
            <person name="Robinson-Rechavi M."/>
            <person name="Bucao C."/>
            <person name="Bouchez O."/>
            <person name="Gislard M."/>
            <person name="Lluch J."/>
            <person name="Milhes M."/>
            <person name="Lampietro C."/>
            <person name="Lopez Roques C."/>
            <person name="Donnadieu C."/>
            <person name="Braasch I."/>
            <person name="Desvignes T."/>
            <person name="Postlethwait J."/>
            <person name="Bobe J."/>
            <person name="Guiguen Y."/>
            <person name="Dirks R."/>
        </authorList>
    </citation>
    <scope>NUCLEOTIDE SEQUENCE</scope>
    <source>
        <strain evidence="4">Tag_6206</strain>
        <tissue evidence="4">Liver</tissue>
    </source>
</reference>
<feature type="compositionally biased region" description="Polar residues" evidence="2">
    <location>
        <begin position="108"/>
        <end position="122"/>
    </location>
</feature>
<dbReference type="GO" id="GO:0070063">
    <property type="term" value="F:RNA polymerase binding"/>
    <property type="evidence" value="ECO:0007669"/>
    <property type="project" value="InterPro"/>
</dbReference>
<dbReference type="SMART" id="SM00456">
    <property type="entry name" value="WW"/>
    <property type="match status" value="2"/>
</dbReference>
<dbReference type="CDD" id="cd00201">
    <property type="entry name" value="WW"/>
    <property type="match status" value="2"/>
</dbReference>
<dbReference type="InterPro" id="IPR001202">
    <property type="entry name" value="WW_dom"/>
</dbReference>
<dbReference type="Proteomes" id="UP001044222">
    <property type="component" value="Unassembled WGS sequence"/>
</dbReference>
<evidence type="ECO:0000313" key="4">
    <source>
        <dbReference type="EMBL" id="KAG5852777.1"/>
    </source>
</evidence>
<dbReference type="AlphaFoldDB" id="A0A9D3S7F6"/>
<feature type="compositionally biased region" description="Basic and acidic residues" evidence="2">
    <location>
        <begin position="94"/>
        <end position="107"/>
    </location>
</feature>
<dbReference type="PROSITE" id="PS50020">
    <property type="entry name" value="WW_DOMAIN_2"/>
    <property type="match status" value="2"/>
</dbReference>
<dbReference type="Pfam" id="PF00397">
    <property type="entry name" value="WW"/>
    <property type="match status" value="2"/>
</dbReference>
<dbReference type="GO" id="GO:0003712">
    <property type="term" value="F:transcription coregulator activity"/>
    <property type="evidence" value="ECO:0007669"/>
    <property type="project" value="TreeGrafter"/>
</dbReference>
<feature type="compositionally biased region" description="Basic and acidic residues" evidence="2">
    <location>
        <begin position="223"/>
        <end position="238"/>
    </location>
</feature>
<comment type="caution">
    <text evidence="4">The sequence shown here is derived from an EMBL/GenBank/DDBJ whole genome shotgun (WGS) entry which is preliminary data.</text>
</comment>
<dbReference type="InterPro" id="IPR036020">
    <property type="entry name" value="WW_dom_sf"/>
</dbReference>
<dbReference type="EMBL" id="JAFIRN010000003">
    <property type="protein sequence ID" value="KAG5852777.1"/>
    <property type="molecule type" value="Genomic_DNA"/>
</dbReference>
<name>A0A9D3S7F6_ANGAN</name>
<keyword evidence="5" id="KW-1185">Reference proteome</keyword>
<feature type="region of interest" description="Disordered" evidence="2">
    <location>
        <begin position="93"/>
        <end position="321"/>
    </location>
</feature>
<evidence type="ECO:0000256" key="1">
    <source>
        <dbReference type="ARBA" id="ARBA00022737"/>
    </source>
</evidence>
<dbReference type="PANTHER" id="PTHR15377:SF3">
    <property type="entry name" value="WW DOMAIN-CONTAINING PROTEIN"/>
    <property type="match status" value="1"/>
</dbReference>
<dbReference type="SUPFAM" id="SSF51045">
    <property type="entry name" value="WW domain"/>
    <property type="match status" value="2"/>
</dbReference>
<protein>
    <recommendedName>
        <fullName evidence="3">WW domain-containing protein</fullName>
    </recommendedName>
</protein>
<feature type="domain" description="WW" evidence="3">
    <location>
        <begin position="73"/>
        <end position="100"/>
    </location>
</feature>
<evidence type="ECO:0000313" key="5">
    <source>
        <dbReference type="Proteomes" id="UP001044222"/>
    </source>
</evidence>
<accession>A0A9D3S7F6</accession>
<dbReference type="InterPro" id="IPR045148">
    <property type="entry name" value="TCRG1-like"/>
</dbReference>
<evidence type="ECO:0000259" key="3">
    <source>
        <dbReference type="PROSITE" id="PS50020"/>
    </source>
</evidence>
<gene>
    <name evidence="4" type="ORF">ANANG_G00066170</name>
</gene>
<feature type="compositionally biased region" description="Acidic residues" evidence="2">
    <location>
        <begin position="207"/>
        <end position="222"/>
    </location>
</feature>
<feature type="region of interest" description="Disordered" evidence="2">
    <location>
        <begin position="48"/>
        <end position="70"/>
    </location>
</feature>
<feature type="compositionally biased region" description="Basic and acidic residues" evidence="2">
    <location>
        <begin position="259"/>
        <end position="276"/>
    </location>
</feature>
<feature type="domain" description="WW" evidence="3">
    <location>
        <begin position="117"/>
        <end position="150"/>
    </location>
</feature>
<dbReference type="PROSITE" id="PS01159">
    <property type="entry name" value="WW_DOMAIN_1"/>
    <property type="match status" value="1"/>
</dbReference>